<proteinExistence type="predicted"/>
<feature type="compositionally biased region" description="Polar residues" evidence="1">
    <location>
        <begin position="23"/>
        <end position="33"/>
    </location>
</feature>
<accession>A0A3B0Y0U5</accession>
<reference evidence="2" key="1">
    <citation type="submission" date="2018-06" db="EMBL/GenBank/DDBJ databases">
        <authorList>
            <person name="Zhirakovskaya E."/>
        </authorList>
    </citation>
    <scope>NUCLEOTIDE SEQUENCE</scope>
</reference>
<organism evidence="2">
    <name type="scientific">hydrothermal vent metagenome</name>
    <dbReference type="NCBI Taxonomy" id="652676"/>
    <lineage>
        <taxon>unclassified sequences</taxon>
        <taxon>metagenomes</taxon>
        <taxon>ecological metagenomes</taxon>
    </lineage>
</organism>
<feature type="region of interest" description="Disordered" evidence="1">
    <location>
        <begin position="1"/>
        <end position="33"/>
    </location>
</feature>
<protein>
    <submittedName>
        <fullName evidence="2">Uncharacterized protein</fullName>
    </submittedName>
</protein>
<gene>
    <name evidence="2" type="ORF">MNBD_GAMMA09-647</name>
</gene>
<evidence type="ECO:0000256" key="1">
    <source>
        <dbReference type="SAM" id="MobiDB-lite"/>
    </source>
</evidence>
<feature type="compositionally biased region" description="Basic and acidic residues" evidence="1">
    <location>
        <begin position="9"/>
        <end position="20"/>
    </location>
</feature>
<evidence type="ECO:0000313" key="2">
    <source>
        <dbReference type="EMBL" id="VAW70590.1"/>
    </source>
</evidence>
<dbReference type="EMBL" id="UOFI01000200">
    <property type="protein sequence ID" value="VAW70590.1"/>
    <property type="molecule type" value="Genomic_DNA"/>
</dbReference>
<name>A0A3B0Y0U5_9ZZZZ</name>
<dbReference type="AlphaFoldDB" id="A0A3B0Y0U5"/>
<sequence>MVLGSASHEFVEDRGSHPLHFENNGQKPDSNDT</sequence>